<sequence length="84" mass="8931">MRQGGFRVFINPDIHKRPPLTQTRDKDVALMPNIDVNSPVSAAPSDRLTLGVGWVRPGAAGVVPSSPATYCCSGCAQCFEGSEE</sequence>
<name>A0A6J7DRA9_9ZZZZ</name>
<dbReference type="EMBL" id="CAFBLV010000119">
    <property type="protein sequence ID" value="CAB4872098.1"/>
    <property type="molecule type" value="Genomic_DNA"/>
</dbReference>
<gene>
    <name evidence="1" type="ORF">UFOPK3425_00692</name>
</gene>
<protein>
    <submittedName>
        <fullName evidence="1">Unannotated protein</fullName>
    </submittedName>
</protein>
<reference evidence="1" key="1">
    <citation type="submission" date="2020-05" db="EMBL/GenBank/DDBJ databases">
        <authorList>
            <person name="Chiriac C."/>
            <person name="Salcher M."/>
            <person name="Ghai R."/>
            <person name="Kavagutti S V."/>
        </authorList>
    </citation>
    <scope>NUCLEOTIDE SEQUENCE</scope>
</reference>
<dbReference type="AlphaFoldDB" id="A0A6J7DRA9"/>
<organism evidence="1">
    <name type="scientific">freshwater metagenome</name>
    <dbReference type="NCBI Taxonomy" id="449393"/>
    <lineage>
        <taxon>unclassified sequences</taxon>
        <taxon>metagenomes</taxon>
        <taxon>ecological metagenomes</taxon>
    </lineage>
</organism>
<proteinExistence type="predicted"/>
<accession>A0A6J7DRA9</accession>
<evidence type="ECO:0000313" key="1">
    <source>
        <dbReference type="EMBL" id="CAB4872098.1"/>
    </source>
</evidence>